<comment type="caution">
    <text evidence="6">The sequence shown here is derived from an EMBL/GenBank/DDBJ whole genome shotgun (WGS) entry which is preliminary data.</text>
</comment>
<evidence type="ECO:0008006" key="8">
    <source>
        <dbReference type="Google" id="ProtNLM"/>
    </source>
</evidence>
<dbReference type="RefSeq" id="WP_189973511.1">
    <property type="nucleotide sequence ID" value="NZ_BMVL01000018.1"/>
</dbReference>
<dbReference type="Gene3D" id="3.40.50.150">
    <property type="entry name" value="Vaccinia Virus protein VP39"/>
    <property type="match status" value="1"/>
</dbReference>
<dbReference type="SUPFAM" id="SSF46785">
    <property type="entry name" value="Winged helix' DNA-binding domain"/>
    <property type="match status" value="1"/>
</dbReference>
<sequence length="352" mass="37936">MTTVSPTPTPIPAPQHTPQPAMRMRELVFGAACAAAVRAAARLGVADALGESPTTAAELAAAVEAEPLPLQRLLRALSCYGIFAETEDGQFVHTEMSRLLREDDPHSLRYIALWCTEPWTWQAWPRLDDAVRSGGSVFQELYGKGFFDYLHQDAHESAHVFNRAMTTSSMQSALDVAELLDLTGISVVADIGGGQGHVLASLLEKHPTVRGVLLDLPGVAAKADPRLREGGELAARAEIVPGDCREAIPVDADMYIIKNILEWDDESTRRTLRNVVGAARPGSRVVIIENLVDDSPSMKFTTAMDLLLLLNVGGAKHTKASLCARMADAGLVIGEIRPVNAYLHAFECTVPG</sequence>
<reference evidence="6 7" key="1">
    <citation type="submission" date="2021-03" db="EMBL/GenBank/DDBJ databases">
        <title>Genomic Encyclopedia of Type Strains, Phase IV (KMG-IV): sequencing the most valuable type-strain genomes for metagenomic binning, comparative biology and taxonomic classification.</title>
        <authorList>
            <person name="Goeker M."/>
        </authorList>
    </citation>
    <scope>NUCLEOTIDE SEQUENCE [LARGE SCALE GENOMIC DNA]</scope>
    <source>
        <strain evidence="6 7">DSM 40526</strain>
    </source>
</reference>
<dbReference type="Pfam" id="PF00891">
    <property type="entry name" value="Methyltransf_2"/>
    <property type="match status" value="1"/>
</dbReference>
<dbReference type="EMBL" id="JAGGLQ010000018">
    <property type="protein sequence ID" value="MBP2040548.1"/>
    <property type="molecule type" value="Genomic_DNA"/>
</dbReference>
<keyword evidence="2" id="KW-0808">Transferase</keyword>
<evidence type="ECO:0000256" key="3">
    <source>
        <dbReference type="ARBA" id="ARBA00022691"/>
    </source>
</evidence>
<proteinExistence type="predicted"/>
<evidence type="ECO:0000313" key="7">
    <source>
        <dbReference type="Proteomes" id="UP001519310"/>
    </source>
</evidence>
<dbReference type="PROSITE" id="PS51683">
    <property type="entry name" value="SAM_OMT_II"/>
    <property type="match status" value="1"/>
</dbReference>
<dbReference type="PIRSF" id="PIRSF005739">
    <property type="entry name" value="O-mtase"/>
    <property type="match status" value="1"/>
</dbReference>
<dbReference type="InterPro" id="IPR001077">
    <property type="entry name" value="COMT_C"/>
</dbReference>
<accession>A0ABS4LES4</accession>
<feature type="domain" description="O-methyltransferase C-terminal" evidence="4">
    <location>
        <begin position="124"/>
        <end position="329"/>
    </location>
</feature>
<keyword evidence="1" id="KW-0489">Methyltransferase</keyword>
<dbReference type="SUPFAM" id="SSF53335">
    <property type="entry name" value="S-adenosyl-L-methionine-dependent methyltransferases"/>
    <property type="match status" value="1"/>
</dbReference>
<organism evidence="6 7">
    <name type="scientific">Streptomyces avidinii</name>
    <dbReference type="NCBI Taxonomy" id="1895"/>
    <lineage>
        <taxon>Bacteria</taxon>
        <taxon>Bacillati</taxon>
        <taxon>Actinomycetota</taxon>
        <taxon>Actinomycetes</taxon>
        <taxon>Kitasatosporales</taxon>
        <taxon>Streptomycetaceae</taxon>
        <taxon>Streptomyces</taxon>
    </lineage>
</organism>
<evidence type="ECO:0000256" key="2">
    <source>
        <dbReference type="ARBA" id="ARBA00022679"/>
    </source>
</evidence>
<dbReference type="InterPro" id="IPR036388">
    <property type="entry name" value="WH-like_DNA-bd_sf"/>
</dbReference>
<keyword evidence="7" id="KW-1185">Reference proteome</keyword>
<evidence type="ECO:0000259" key="4">
    <source>
        <dbReference type="Pfam" id="PF00891"/>
    </source>
</evidence>
<keyword evidence="3" id="KW-0949">S-adenosyl-L-methionine</keyword>
<dbReference type="InterPro" id="IPR036390">
    <property type="entry name" value="WH_DNA-bd_sf"/>
</dbReference>
<protein>
    <recommendedName>
        <fullName evidence="8">O-methyltransferase</fullName>
    </recommendedName>
</protein>
<dbReference type="InterPro" id="IPR029063">
    <property type="entry name" value="SAM-dependent_MTases_sf"/>
</dbReference>
<name>A0ABS4LES4_STRAV</name>
<dbReference type="InterPro" id="IPR016461">
    <property type="entry name" value="COMT-like"/>
</dbReference>
<dbReference type="PANTHER" id="PTHR43712:SF2">
    <property type="entry name" value="O-METHYLTRANSFERASE CICE"/>
    <property type="match status" value="1"/>
</dbReference>
<dbReference type="InterPro" id="IPR012967">
    <property type="entry name" value="COMT_dimerisation"/>
</dbReference>
<evidence type="ECO:0000256" key="1">
    <source>
        <dbReference type="ARBA" id="ARBA00022603"/>
    </source>
</evidence>
<feature type="domain" description="O-methyltransferase dimerisation" evidence="5">
    <location>
        <begin position="26"/>
        <end position="100"/>
    </location>
</feature>
<evidence type="ECO:0000259" key="5">
    <source>
        <dbReference type="Pfam" id="PF08100"/>
    </source>
</evidence>
<dbReference type="Pfam" id="PF08100">
    <property type="entry name" value="Dimerisation"/>
    <property type="match status" value="1"/>
</dbReference>
<gene>
    <name evidence="6" type="ORF">J2Z77_006403</name>
</gene>
<dbReference type="Proteomes" id="UP001519310">
    <property type="component" value="Unassembled WGS sequence"/>
</dbReference>
<dbReference type="PANTHER" id="PTHR43712">
    <property type="entry name" value="PUTATIVE (AFU_ORTHOLOGUE AFUA_4G14580)-RELATED"/>
    <property type="match status" value="1"/>
</dbReference>
<dbReference type="Gene3D" id="1.10.10.10">
    <property type="entry name" value="Winged helix-like DNA-binding domain superfamily/Winged helix DNA-binding domain"/>
    <property type="match status" value="1"/>
</dbReference>
<evidence type="ECO:0000313" key="6">
    <source>
        <dbReference type="EMBL" id="MBP2040548.1"/>
    </source>
</evidence>